<reference evidence="1" key="1">
    <citation type="submission" date="2022-07" db="EMBL/GenBank/DDBJ databases">
        <title>Sphingomonas sp. nov., a novel bacterium isolated from the north slope of the Mount Everest.</title>
        <authorList>
            <person name="Cui X."/>
            <person name="Liu Y."/>
        </authorList>
    </citation>
    <scope>NUCLEOTIDE SEQUENCE</scope>
    <source>
        <strain evidence="1">S5-59</strain>
    </source>
</reference>
<sequence>MTFAHPEPALDAIVGDPDWLAHRYDPVADAFHFIRASRADRAKAVFLIDEYLPGAQSPRPVRRAAVFAAAALQPRIGYLFHSAFCCSTLLANAFELPGTAMTLKEPMLLNDLIGWRRRGAPPRDLAERLDHALLALGASVPPGETLLIKPSNVVNALAPAMLALRAESRALLLHAPLATFVASIASKGMWGRLWVRDLWAKLDADGMCALGFEPGEAPKQTDLQIAAMGWLAQHRLFAGMVARFPGRVATLDSAALLADPQRTVAAVADFFGLGLDDAGLAAIASGSAFSRNAKSGEAFGVREREAVHAGAIDANRDEIEKVVAWTKAVADRNGIALELAAALL</sequence>
<dbReference type="Gene3D" id="3.40.50.300">
    <property type="entry name" value="P-loop containing nucleotide triphosphate hydrolases"/>
    <property type="match status" value="1"/>
</dbReference>
<dbReference type="SUPFAM" id="SSF52540">
    <property type="entry name" value="P-loop containing nucleoside triphosphate hydrolases"/>
    <property type="match status" value="1"/>
</dbReference>
<dbReference type="EMBL" id="CP101740">
    <property type="protein sequence ID" value="UUL81551.1"/>
    <property type="molecule type" value="Genomic_DNA"/>
</dbReference>
<evidence type="ECO:0000313" key="2">
    <source>
        <dbReference type="Proteomes" id="UP001058533"/>
    </source>
</evidence>
<protein>
    <submittedName>
        <fullName evidence="1">Uncharacterized protein</fullName>
    </submittedName>
</protein>
<accession>A0ABY5L6E6</accession>
<evidence type="ECO:0000313" key="1">
    <source>
        <dbReference type="EMBL" id="UUL81551.1"/>
    </source>
</evidence>
<keyword evidence="2" id="KW-1185">Reference proteome</keyword>
<dbReference type="Proteomes" id="UP001058533">
    <property type="component" value="Chromosome"/>
</dbReference>
<proteinExistence type="predicted"/>
<gene>
    <name evidence="1" type="ORF">NMP03_10055</name>
</gene>
<dbReference type="InterPro" id="IPR027417">
    <property type="entry name" value="P-loop_NTPase"/>
</dbReference>
<name>A0ABY5L6E6_9SPHN</name>
<dbReference type="RefSeq" id="WP_256505239.1">
    <property type="nucleotide sequence ID" value="NZ_CP101740.1"/>
</dbReference>
<organism evidence="1 2">
    <name type="scientific">Sphingomonas qomolangmaensis</name>
    <dbReference type="NCBI Taxonomy" id="2918765"/>
    <lineage>
        <taxon>Bacteria</taxon>
        <taxon>Pseudomonadati</taxon>
        <taxon>Pseudomonadota</taxon>
        <taxon>Alphaproteobacteria</taxon>
        <taxon>Sphingomonadales</taxon>
        <taxon>Sphingomonadaceae</taxon>
        <taxon>Sphingomonas</taxon>
    </lineage>
</organism>